<feature type="transmembrane region" description="Helical" evidence="2">
    <location>
        <begin position="811"/>
        <end position="832"/>
    </location>
</feature>
<keyword evidence="4" id="KW-1185">Reference proteome</keyword>
<dbReference type="AlphaFoldDB" id="A0A0S4J893"/>
<organism evidence="3 4">
    <name type="scientific">Bodo saltans</name>
    <name type="common">Flagellated protozoan</name>
    <dbReference type="NCBI Taxonomy" id="75058"/>
    <lineage>
        <taxon>Eukaryota</taxon>
        <taxon>Discoba</taxon>
        <taxon>Euglenozoa</taxon>
        <taxon>Kinetoplastea</taxon>
        <taxon>Metakinetoplastina</taxon>
        <taxon>Eubodonida</taxon>
        <taxon>Bodonidae</taxon>
        <taxon>Bodo</taxon>
    </lineage>
</organism>
<feature type="transmembrane region" description="Helical" evidence="2">
    <location>
        <begin position="747"/>
        <end position="768"/>
    </location>
</feature>
<keyword evidence="2" id="KW-0812">Transmembrane</keyword>
<dbReference type="Proteomes" id="UP000051952">
    <property type="component" value="Unassembled WGS sequence"/>
</dbReference>
<feature type="transmembrane region" description="Helical" evidence="2">
    <location>
        <begin position="579"/>
        <end position="600"/>
    </location>
</feature>
<name>A0A0S4J893_BODSA</name>
<protein>
    <submittedName>
        <fullName evidence="3">Membrane-associated protein, putative</fullName>
    </submittedName>
</protein>
<proteinExistence type="predicted"/>
<keyword evidence="2" id="KW-0472">Membrane</keyword>
<dbReference type="SUPFAM" id="SSF56436">
    <property type="entry name" value="C-type lectin-like"/>
    <property type="match status" value="1"/>
</dbReference>
<feature type="transmembrane region" description="Helical" evidence="2">
    <location>
        <begin position="612"/>
        <end position="633"/>
    </location>
</feature>
<evidence type="ECO:0000256" key="1">
    <source>
        <dbReference type="SAM" id="MobiDB-lite"/>
    </source>
</evidence>
<evidence type="ECO:0000313" key="3">
    <source>
        <dbReference type="EMBL" id="CUG85549.1"/>
    </source>
</evidence>
<dbReference type="CDD" id="cd00037">
    <property type="entry name" value="CLECT"/>
    <property type="match status" value="1"/>
</dbReference>
<sequence>YFRAFGRKGNMTTMPLSITSIWFAATLLACVIEVSHCLVSTPTTSSDFFIVMNSTLAAGGGVAVNCRRECEKPANDKRLLVGGFMAWITSAAENGAVANLIGSTSFTGFLALGGSRNPSNTTWYWTEYPAQVLGRSPRGIPFYEGVTMSQGGRALGYANFLNLEPNNAPNSMTPGQETQVCFQFSQQLGWNDASVFDIGITGCVCRRFRTLSYSITAGTSSTVSLSMTSSNSMASSPTSTQSQSAMLHSVEHTATLTATGNNDLSSSAENSRSESIFFSSTTSSTVSESGATDTPNFSNSLRSISLSSGRSESLSLSPSRTASLQLNTISIASTLTVTNTRWSCGVAVSVSEISTALAPLSSSTTGVASVLTSTSVIAVAQVALSTTPRAVFATSPLSRSRALVCVPLAFNLTIVGPRSAVWWRVASVTTVDGQNLNFSTSEINFLNWWELIVECPRDGWWVSPATPQHIDTVINLQITMSCDEVAPMFIAVLAIPSPGVPPELNAQVKTAGQYAQVGSAVASSVAGFAVGRMMAIRGLAFCNADSAISGGLIDFDFEVCGDQQLDLHNAGTSVARSAVLSNIVVLGISAVVCGFTLAVISHFNSNRWTDAAAMLCLPSSLLPIWVAAVPSTSSAATFLLGRLESSACSTVDVVLGLVGIVLSLIPFAGILVLWNARARGEAAVWQCAHSLLELFASPTRSLWSWFQWFLTRCFARTWKWEGTPATSLNLKHLQQQHAWLLLLEYRFVWYAAIDTLTLAVLACVGIVSGLSPRNTAVCEIFTVVAAVILMLQLTIVLVFRPFTTVFGHCYTVAVLLLTTLSVVAQLVLLFASSGLDSWLLQGSAVCNLATVGVGLTKSLLDLVQLYRGVARRMRSAFTSLRCTEDVEPPLEAPMSVESPLQEEEDAVECYSERPYDLFDLDVDESQWEFVGTDLVDASESELLTIGTARAGVASDLFSMFATSSDLLASEMTTVTSIDCEP</sequence>
<dbReference type="InterPro" id="IPR016187">
    <property type="entry name" value="CTDL_fold"/>
</dbReference>
<feature type="transmembrane region" description="Helical" evidence="2">
    <location>
        <begin position="780"/>
        <end position="799"/>
    </location>
</feature>
<feature type="transmembrane region" description="Helical" evidence="2">
    <location>
        <begin position="653"/>
        <end position="674"/>
    </location>
</feature>
<gene>
    <name evidence="3" type="ORF">BSAL_90095</name>
</gene>
<evidence type="ECO:0000256" key="2">
    <source>
        <dbReference type="SAM" id="Phobius"/>
    </source>
</evidence>
<accession>A0A0S4J893</accession>
<feature type="compositionally biased region" description="Low complexity" evidence="1">
    <location>
        <begin position="226"/>
        <end position="244"/>
    </location>
</feature>
<dbReference type="VEuPathDB" id="TriTrypDB:BSAL_90095"/>
<dbReference type="Gene3D" id="3.10.100.10">
    <property type="entry name" value="Mannose-Binding Protein A, subunit A"/>
    <property type="match status" value="1"/>
</dbReference>
<reference evidence="4" key="1">
    <citation type="submission" date="2015-09" db="EMBL/GenBank/DDBJ databases">
        <authorList>
            <consortium name="Pathogen Informatics"/>
        </authorList>
    </citation>
    <scope>NUCLEOTIDE SEQUENCE [LARGE SCALE GENOMIC DNA]</scope>
    <source>
        <strain evidence="4">Lake Konstanz</strain>
    </source>
</reference>
<keyword evidence="2" id="KW-1133">Transmembrane helix</keyword>
<feature type="non-terminal residue" evidence="3">
    <location>
        <position position="1"/>
    </location>
</feature>
<feature type="region of interest" description="Disordered" evidence="1">
    <location>
        <begin position="226"/>
        <end position="246"/>
    </location>
</feature>
<evidence type="ECO:0000313" key="4">
    <source>
        <dbReference type="Proteomes" id="UP000051952"/>
    </source>
</evidence>
<dbReference type="InterPro" id="IPR016186">
    <property type="entry name" value="C-type_lectin-like/link_sf"/>
</dbReference>
<dbReference type="EMBL" id="CYKH01001171">
    <property type="protein sequence ID" value="CUG85549.1"/>
    <property type="molecule type" value="Genomic_DNA"/>
</dbReference>
<feature type="transmembrane region" description="Helical" evidence="2">
    <location>
        <begin position="838"/>
        <end position="863"/>
    </location>
</feature>